<organism evidence="2 3">
    <name type="scientific">Taxus chinensis</name>
    <name type="common">Chinese yew</name>
    <name type="synonym">Taxus wallichiana var. chinensis</name>
    <dbReference type="NCBI Taxonomy" id="29808"/>
    <lineage>
        <taxon>Eukaryota</taxon>
        <taxon>Viridiplantae</taxon>
        <taxon>Streptophyta</taxon>
        <taxon>Embryophyta</taxon>
        <taxon>Tracheophyta</taxon>
        <taxon>Spermatophyta</taxon>
        <taxon>Pinopsida</taxon>
        <taxon>Pinidae</taxon>
        <taxon>Conifers II</taxon>
        <taxon>Cupressales</taxon>
        <taxon>Taxaceae</taxon>
        <taxon>Taxus</taxon>
    </lineage>
</organism>
<feature type="region of interest" description="Disordered" evidence="1">
    <location>
        <begin position="1"/>
        <end position="28"/>
    </location>
</feature>
<protein>
    <submittedName>
        <fullName evidence="2">Uncharacterized protein</fullName>
    </submittedName>
</protein>
<comment type="caution">
    <text evidence="2">The sequence shown here is derived from an EMBL/GenBank/DDBJ whole genome shotgun (WGS) entry which is preliminary data.</text>
</comment>
<feature type="non-terminal residue" evidence="2">
    <location>
        <position position="1"/>
    </location>
</feature>
<reference evidence="2 3" key="1">
    <citation type="journal article" date="2021" name="Nat. Plants">
        <title>The Taxus genome provides insights into paclitaxel biosynthesis.</title>
        <authorList>
            <person name="Xiong X."/>
            <person name="Gou J."/>
            <person name="Liao Q."/>
            <person name="Li Y."/>
            <person name="Zhou Q."/>
            <person name="Bi G."/>
            <person name="Li C."/>
            <person name="Du R."/>
            <person name="Wang X."/>
            <person name="Sun T."/>
            <person name="Guo L."/>
            <person name="Liang H."/>
            <person name="Lu P."/>
            <person name="Wu Y."/>
            <person name="Zhang Z."/>
            <person name="Ro D.K."/>
            <person name="Shang Y."/>
            <person name="Huang S."/>
            <person name="Yan J."/>
        </authorList>
    </citation>
    <scope>NUCLEOTIDE SEQUENCE [LARGE SCALE GENOMIC DNA]</scope>
    <source>
        <strain evidence="2">Ta-2019</strain>
    </source>
</reference>
<evidence type="ECO:0000313" key="3">
    <source>
        <dbReference type="Proteomes" id="UP000824469"/>
    </source>
</evidence>
<proteinExistence type="predicted"/>
<feature type="compositionally biased region" description="Basic and acidic residues" evidence="1">
    <location>
        <begin position="1"/>
        <end position="15"/>
    </location>
</feature>
<gene>
    <name evidence="2" type="ORF">KI387_023547</name>
</gene>
<name>A0AA38G392_TAXCH</name>
<dbReference type="AlphaFoldDB" id="A0AA38G392"/>
<keyword evidence="3" id="KW-1185">Reference proteome</keyword>
<evidence type="ECO:0000313" key="2">
    <source>
        <dbReference type="EMBL" id="KAH9314920.1"/>
    </source>
</evidence>
<dbReference type="Proteomes" id="UP000824469">
    <property type="component" value="Unassembled WGS sequence"/>
</dbReference>
<evidence type="ECO:0000256" key="1">
    <source>
        <dbReference type="SAM" id="MobiDB-lite"/>
    </source>
</evidence>
<accession>A0AA38G392</accession>
<dbReference type="EMBL" id="JAHRHJ020000005">
    <property type="protein sequence ID" value="KAH9314920.1"/>
    <property type="molecule type" value="Genomic_DNA"/>
</dbReference>
<sequence length="190" mass="20381">EAREPISQLDDKIDKESEDEGDDSEMKGKVVASTMVDLASVPASTEPIEPDDGFGLEVMTSSSSGVEKVGRRSVSTKTGGILVEKVGLVNHWVDDKVDWDSERDSIQNLKDGQLIYVVTARLDSGFNVVSNVVDVLLEYMGGPLWLGLATLHADSVGAVGGISQLLLVESHNEFMVNLWMSLASESLGAT</sequence>
<feature type="non-terminal residue" evidence="2">
    <location>
        <position position="190"/>
    </location>
</feature>